<dbReference type="Gene3D" id="2.60.40.1730">
    <property type="entry name" value="tricorn interacting facor f3 domain"/>
    <property type="match status" value="1"/>
</dbReference>
<evidence type="ECO:0000256" key="11">
    <source>
        <dbReference type="ARBA" id="ARBA00023049"/>
    </source>
</evidence>
<evidence type="ECO:0000256" key="4">
    <source>
        <dbReference type="ARBA" id="ARBA00012564"/>
    </source>
</evidence>
<sequence>MIRSSALFLSGALLAAPLSAQVAALPGEPDPIEAGLDSPAVRYLDDGVDVLHYDIEIALPRGAGTIRGRTAIDVARDGEASEVVLDFTGLRIDEVQVDGAPATGWTHVDGLLVVPLSGGDRHTVTTVYSGTPDDGLILGETVHGQPSAFVDNWPNRTRFWVPSVDHPSDKATARFTIHAPAEWMVVANGALVGPPTATPAEVPGPEVGERRTWVYETRVPHPSYTLVVGGAEMVVDTVGLAACGSAPASERDDGCVAVTTWLFPESVESGSPSFRRAAEMVDYFTELVGEYPYEKLANVQSATRFGGMENSSAIFYSQGALAAGANIEGTVSHEIAHQWFGDSVTEAAWSHLWLSEGFATYFGALFFEQADGPEAMRASMMSAANAYLASGDTARPVIDDRTDLFGLLNRNSYQKGGLVLHMLRRELGDAHFFEGVRRYYARHRDGTALTADLQAVMEEVSGRSLDTFFEQWLERPGYPVIRVETSASAEGLRVGLAQVQGDYAPRFEIPVDVQVAWDGGTVRRTVQLDGSGAEIVVEGAPADAQVVLDPDGWLLHRRADAG</sequence>
<dbReference type="PANTHER" id="PTHR11533:SF174">
    <property type="entry name" value="PUROMYCIN-SENSITIVE AMINOPEPTIDASE-RELATED"/>
    <property type="match status" value="1"/>
</dbReference>
<dbReference type="InterPro" id="IPR045357">
    <property type="entry name" value="Aminopeptidase_N-like_N"/>
</dbReference>
<comment type="similarity">
    <text evidence="3">Belongs to the peptidase M1 family.</text>
</comment>
<dbReference type="InterPro" id="IPR014782">
    <property type="entry name" value="Peptidase_M1_dom"/>
</dbReference>
<evidence type="ECO:0000313" key="16">
    <source>
        <dbReference type="Proteomes" id="UP001484239"/>
    </source>
</evidence>
<name>A0ABU9ECQ8_9BACT</name>
<proteinExistence type="inferred from homology"/>
<dbReference type="InterPro" id="IPR042097">
    <property type="entry name" value="Aminopeptidase_N-like_N_sf"/>
</dbReference>
<dbReference type="CDD" id="cd09603">
    <property type="entry name" value="M1_APN_like"/>
    <property type="match status" value="1"/>
</dbReference>
<keyword evidence="11" id="KW-0482">Metalloprotease</keyword>
<dbReference type="InterPro" id="IPR050344">
    <property type="entry name" value="Peptidase_M1_aminopeptidases"/>
</dbReference>
<evidence type="ECO:0000313" key="15">
    <source>
        <dbReference type="EMBL" id="MEK9501907.1"/>
    </source>
</evidence>
<dbReference type="Proteomes" id="UP001484239">
    <property type="component" value="Unassembled WGS sequence"/>
</dbReference>
<keyword evidence="9 15" id="KW-0378">Hydrolase</keyword>
<evidence type="ECO:0000256" key="7">
    <source>
        <dbReference type="ARBA" id="ARBA00022670"/>
    </source>
</evidence>
<evidence type="ECO:0000256" key="2">
    <source>
        <dbReference type="ARBA" id="ARBA00001947"/>
    </source>
</evidence>
<dbReference type="EC" id="3.4.11.2" evidence="4"/>
<organism evidence="15 16">
    <name type="scientific">Gaopeijia maritima</name>
    <dbReference type="NCBI Taxonomy" id="3119007"/>
    <lineage>
        <taxon>Bacteria</taxon>
        <taxon>Pseudomonadati</taxon>
        <taxon>Gemmatimonadota</taxon>
        <taxon>Longimicrobiia</taxon>
        <taxon>Gaopeijiales</taxon>
        <taxon>Gaopeijiaceae</taxon>
        <taxon>Gaopeijia</taxon>
    </lineage>
</organism>
<evidence type="ECO:0000256" key="6">
    <source>
        <dbReference type="ARBA" id="ARBA00022438"/>
    </source>
</evidence>
<protein>
    <recommendedName>
        <fullName evidence="5">Aminopeptidase N</fullName>
        <ecNumber evidence="4">3.4.11.2</ecNumber>
    </recommendedName>
</protein>
<dbReference type="Gene3D" id="1.10.390.10">
    <property type="entry name" value="Neutral Protease Domain 2"/>
    <property type="match status" value="1"/>
</dbReference>
<dbReference type="InterPro" id="IPR027268">
    <property type="entry name" value="Peptidase_M4/M1_CTD_sf"/>
</dbReference>
<evidence type="ECO:0000259" key="13">
    <source>
        <dbReference type="Pfam" id="PF01433"/>
    </source>
</evidence>
<keyword evidence="16" id="KW-1185">Reference proteome</keyword>
<feature type="chain" id="PRO_5046002559" description="Aminopeptidase N" evidence="12">
    <location>
        <begin position="25"/>
        <end position="562"/>
    </location>
</feature>
<keyword evidence="6 15" id="KW-0031">Aminopeptidase</keyword>
<feature type="signal peptide" evidence="12">
    <location>
        <begin position="1"/>
        <end position="24"/>
    </location>
</feature>
<keyword evidence="10" id="KW-0862">Zinc</keyword>
<evidence type="ECO:0000256" key="5">
    <source>
        <dbReference type="ARBA" id="ARBA00015611"/>
    </source>
</evidence>
<dbReference type="SUPFAM" id="SSF55486">
    <property type="entry name" value="Metalloproteases ('zincins'), catalytic domain"/>
    <property type="match status" value="1"/>
</dbReference>
<dbReference type="Pfam" id="PF01433">
    <property type="entry name" value="Peptidase_M1"/>
    <property type="match status" value="1"/>
</dbReference>
<evidence type="ECO:0000256" key="9">
    <source>
        <dbReference type="ARBA" id="ARBA00022801"/>
    </source>
</evidence>
<dbReference type="PRINTS" id="PR00756">
    <property type="entry name" value="ALADIPTASE"/>
</dbReference>
<evidence type="ECO:0000259" key="14">
    <source>
        <dbReference type="Pfam" id="PF17900"/>
    </source>
</evidence>
<dbReference type="PANTHER" id="PTHR11533">
    <property type="entry name" value="PROTEASE M1 ZINC METALLOPROTEASE"/>
    <property type="match status" value="1"/>
</dbReference>
<accession>A0ABU9ECQ8</accession>
<gene>
    <name evidence="15" type="ORF">WI372_13020</name>
</gene>
<evidence type="ECO:0000256" key="1">
    <source>
        <dbReference type="ARBA" id="ARBA00000098"/>
    </source>
</evidence>
<comment type="caution">
    <text evidence="15">The sequence shown here is derived from an EMBL/GenBank/DDBJ whole genome shotgun (WGS) entry which is preliminary data.</text>
</comment>
<evidence type="ECO:0000256" key="3">
    <source>
        <dbReference type="ARBA" id="ARBA00010136"/>
    </source>
</evidence>
<keyword evidence="12" id="KW-0732">Signal</keyword>
<feature type="domain" description="Peptidase M1 membrane alanine aminopeptidase" evidence="13">
    <location>
        <begin position="281"/>
        <end position="472"/>
    </location>
</feature>
<reference evidence="15 16" key="1">
    <citation type="submission" date="2024-02" db="EMBL/GenBank/DDBJ databases">
        <title>A novel Gemmatimonadota bacterium.</title>
        <authorList>
            <person name="Du Z.-J."/>
            <person name="Ye Y.-Q."/>
        </authorList>
    </citation>
    <scope>NUCLEOTIDE SEQUENCE [LARGE SCALE GENOMIC DNA]</scope>
    <source>
        <strain evidence="15 16">DH-20</strain>
    </source>
</reference>
<dbReference type="SUPFAM" id="SSF63737">
    <property type="entry name" value="Leukotriene A4 hydrolase N-terminal domain"/>
    <property type="match status" value="1"/>
</dbReference>
<evidence type="ECO:0000256" key="10">
    <source>
        <dbReference type="ARBA" id="ARBA00022833"/>
    </source>
</evidence>
<dbReference type="GO" id="GO:0004177">
    <property type="term" value="F:aminopeptidase activity"/>
    <property type="evidence" value="ECO:0007669"/>
    <property type="project" value="UniProtKB-KW"/>
</dbReference>
<dbReference type="EMBL" id="JBBHLI010000008">
    <property type="protein sequence ID" value="MEK9501907.1"/>
    <property type="molecule type" value="Genomic_DNA"/>
</dbReference>
<dbReference type="InterPro" id="IPR001930">
    <property type="entry name" value="Peptidase_M1"/>
</dbReference>
<evidence type="ECO:0000256" key="8">
    <source>
        <dbReference type="ARBA" id="ARBA00022723"/>
    </source>
</evidence>
<keyword evidence="7" id="KW-0645">Protease</keyword>
<dbReference type="Pfam" id="PF17900">
    <property type="entry name" value="Peptidase_M1_N"/>
    <property type="match status" value="1"/>
</dbReference>
<comment type="cofactor">
    <cofactor evidence="2">
        <name>Zn(2+)</name>
        <dbReference type="ChEBI" id="CHEBI:29105"/>
    </cofactor>
</comment>
<evidence type="ECO:0000256" key="12">
    <source>
        <dbReference type="SAM" id="SignalP"/>
    </source>
</evidence>
<keyword evidence="8" id="KW-0479">Metal-binding</keyword>
<dbReference type="RefSeq" id="WP_405287252.1">
    <property type="nucleotide sequence ID" value="NZ_JBBHLI010000008.1"/>
</dbReference>
<comment type="catalytic activity">
    <reaction evidence="1">
        <text>Release of an N-terminal amino acid, Xaa-|-Yaa- from a peptide, amide or arylamide. Xaa is preferably Ala, but may be most amino acids including Pro (slow action). When a terminal hydrophobic residue is followed by a prolyl residue, the two may be released as an intact Xaa-Pro dipeptide.</text>
        <dbReference type="EC" id="3.4.11.2"/>
    </reaction>
</comment>
<feature type="domain" description="Aminopeptidase N-like N-terminal" evidence="14">
    <location>
        <begin position="52"/>
        <end position="191"/>
    </location>
</feature>